<dbReference type="Proteomes" id="UP000464644">
    <property type="component" value="Chromosome"/>
</dbReference>
<dbReference type="RefSeq" id="WP_024686534.1">
    <property type="nucleotide sequence ID" value="NZ_CP047265.1"/>
</dbReference>
<gene>
    <name evidence="1" type="ORF">N015_16190</name>
</gene>
<name>A0ABX6HER2_9PSED</name>
<accession>A0ABX6HER2</accession>
<reference evidence="1 2" key="1">
    <citation type="journal article" date="2014" name="Genome Announc.">
        <title>Draft Genome Sequences of a Phylogenetically Diverse Suite of Pseudomonas syringae Strains from Multiple Source Populations.</title>
        <authorList>
            <person name="Baltrus D.A."/>
            <person name="Yourstone S."/>
            <person name="Lind A."/>
            <person name="Guilbaud C."/>
            <person name="Sands D.C."/>
            <person name="Jones C.D."/>
            <person name="Morris C.E."/>
            <person name="Dangl J.L."/>
        </authorList>
    </citation>
    <scope>NUCLEOTIDE SEQUENCE [LARGE SCALE GENOMIC DNA]</scope>
    <source>
        <strain evidence="1 2">CC1524</strain>
    </source>
</reference>
<organism evidence="1 2">
    <name type="scientific">Pseudomonas asturiensis</name>
    <dbReference type="NCBI Taxonomy" id="1190415"/>
    <lineage>
        <taxon>Bacteria</taxon>
        <taxon>Pseudomonadati</taxon>
        <taxon>Pseudomonadota</taxon>
        <taxon>Gammaproteobacteria</taxon>
        <taxon>Pseudomonadales</taxon>
        <taxon>Pseudomonadaceae</taxon>
        <taxon>Pseudomonas</taxon>
    </lineage>
</organism>
<keyword evidence="2" id="KW-1185">Reference proteome</keyword>
<sequence length="175" mass="20218">MIGKKNQNAKHVEKKYHLLVSVLQKPQDYRTHSVLGKALRRQSTFSEFSDPELELAGCSINTFKSCAEAVVPGGFKVVDNLRLQALKLFDETTGPNERSDTVRSLQKKIKLQEENIQHLEEHVLRMTYVHRKVMHMYNRIADLPLELVRPAYVKDRAEIYSVIAALELVEFWDLV</sequence>
<evidence type="ECO:0000313" key="1">
    <source>
        <dbReference type="EMBL" id="QHF03868.1"/>
    </source>
</evidence>
<proteinExistence type="predicted"/>
<dbReference type="EMBL" id="CP047265">
    <property type="protein sequence ID" value="QHF03868.1"/>
    <property type="molecule type" value="Genomic_DNA"/>
</dbReference>
<protein>
    <submittedName>
        <fullName evidence="1">Uncharacterized protein</fullName>
    </submittedName>
</protein>
<evidence type="ECO:0000313" key="2">
    <source>
        <dbReference type="Proteomes" id="UP000464644"/>
    </source>
</evidence>